<proteinExistence type="predicted"/>
<dbReference type="Proteomes" id="UP001219525">
    <property type="component" value="Unassembled WGS sequence"/>
</dbReference>
<name>A0AAD6YB52_9AGAR</name>
<accession>A0AAD6YB52</accession>
<sequence>MPIPLADDLQALASRLADLDILEADPIIQDQVLALSQVLAAKSSALAAMRSSNNPPHQNIPQAFQDLRLPDITIPDNSSVTLQSLGAEFTHRRQCGGWDPGERPSETAFVMPDQPRQYGMPLRGVIPLEPPAFLWPEELISKLGKPDAEQLVPAPPGSQPPVGQYPQAPVYKLNLTLDRSYRRGYLYAAPFLTADKAIERERMLNILVPPNICPARYDLDSAKFIADPIPGMVKLPLGIPLVHHVDGDPNRAVTVVCAHTLESLMQYEEGGQVQELVARLLQLTWGTNPTESEPGIPGIFELEGMQTNLRSKKAHCTGTLPGDGSFNLASTHGEGEGYGSFMPAVQTNTPQATRSIAEILQILHKCYRLIMPLCVSRREWEMMEFNGRLNNVPSAGGFAPGPTSCQVNGSSTANVVDIPDIAAFAFSEGTEHIIDLEEILRGSVRNARLWAGRLLDSIGEQGLNHGDFKDAIAAFTLFFLMFCLPPGSDLGPFIWNRGGIYLREMDVTILFTSFKGLDIHSGHPPTFIKSIRDAWVSMDEANKLYKLAGNQLRCGYVLYPSMAATAHNTQIAHAPSLHFLHSPAYNPRDKSRRYFSLHGETVLGDLRSRANCLGLEGVYCLANYLILCRLKLEININTLLSSITYPDEHGVIQHLEKALFDIDDDEAYEVVCLYQRYFAWQQQLLDQYSLGITKPEFKRRQKAIQDHLAGVIGQQSVILQTPHRIWPEPETTHTITKVINRKPRGSDWVWLLLVEGSTQPKEFPESTTS</sequence>
<gene>
    <name evidence="1" type="ORF">GGX14DRAFT_453426</name>
</gene>
<comment type="caution">
    <text evidence="1">The sequence shown here is derived from an EMBL/GenBank/DDBJ whole genome shotgun (WGS) entry which is preliminary data.</text>
</comment>
<protein>
    <submittedName>
        <fullName evidence="1">Uncharacterized protein</fullName>
    </submittedName>
</protein>
<dbReference type="EMBL" id="JARJCW010000031">
    <property type="protein sequence ID" value="KAJ7209326.1"/>
    <property type="molecule type" value="Genomic_DNA"/>
</dbReference>
<dbReference type="AlphaFoldDB" id="A0AAD6YB52"/>
<evidence type="ECO:0000313" key="1">
    <source>
        <dbReference type="EMBL" id="KAJ7209326.1"/>
    </source>
</evidence>
<keyword evidence="2" id="KW-1185">Reference proteome</keyword>
<feature type="non-terminal residue" evidence="1">
    <location>
        <position position="769"/>
    </location>
</feature>
<reference evidence="1" key="1">
    <citation type="submission" date="2023-03" db="EMBL/GenBank/DDBJ databases">
        <title>Massive genome expansion in bonnet fungi (Mycena s.s.) driven by repeated elements and novel gene families across ecological guilds.</title>
        <authorList>
            <consortium name="Lawrence Berkeley National Laboratory"/>
            <person name="Harder C.B."/>
            <person name="Miyauchi S."/>
            <person name="Viragh M."/>
            <person name="Kuo A."/>
            <person name="Thoen E."/>
            <person name="Andreopoulos B."/>
            <person name="Lu D."/>
            <person name="Skrede I."/>
            <person name="Drula E."/>
            <person name="Henrissat B."/>
            <person name="Morin E."/>
            <person name="Kohler A."/>
            <person name="Barry K."/>
            <person name="LaButti K."/>
            <person name="Morin E."/>
            <person name="Salamov A."/>
            <person name="Lipzen A."/>
            <person name="Mereny Z."/>
            <person name="Hegedus B."/>
            <person name="Baldrian P."/>
            <person name="Stursova M."/>
            <person name="Weitz H."/>
            <person name="Taylor A."/>
            <person name="Grigoriev I.V."/>
            <person name="Nagy L.G."/>
            <person name="Martin F."/>
            <person name="Kauserud H."/>
        </authorList>
    </citation>
    <scope>NUCLEOTIDE SEQUENCE</scope>
    <source>
        <strain evidence="1">9144</strain>
    </source>
</reference>
<evidence type="ECO:0000313" key="2">
    <source>
        <dbReference type="Proteomes" id="UP001219525"/>
    </source>
</evidence>
<organism evidence="1 2">
    <name type="scientific">Mycena pura</name>
    <dbReference type="NCBI Taxonomy" id="153505"/>
    <lineage>
        <taxon>Eukaryota</taxon>
        <taxon>Fungi</taxon>
        <taxon>Dikarya</taxon>
        <taxon>Basidiomycota</taxon>
        <taxon>Agaricomycotina</taxon>
        <taxon>Agaricomycetes</taxon>
        <taxon>Agaricomycetidae</taxon>
        <taxon>Agaricales</taxon>
        <taxon>Marasmiineae</taxon>
        <taxon>Mycenaceae</taxon>
        <taxon>Mycena</taxon>
    </lineage>
</organism>